<dbReference type="Gene3D" id="2.30.30.100">
    <property type="match status" value="1"/>
</dbReference>
<organism evidence="1 2">
    <name type="scientific">Holothuria leucospilota</name>
    <name type="common">Black long sea cucumber</name>
    <name type="synonym">Mertensiothuria leucospilota</name>
    <dbReference type="NCBI Taxonomy" id="206669"/>
    <lineage>
        <taxon>Eukaryota</taxon>
        <taxon>Metazoa</taxon>
        <taxon>Echinodermata</taxon>
        <taxon>Eleutherozoa</taxon>
        <taxon>Echinozoa</taxon>
        <taxon>Holothuroidea</taxon>
        <taxon>Aspidochirotacea</taxon>
        <taxon>Aspidochirotida</taxon>
        <taxon>Holothuriidae</taxon>
        <taxon>Holothuria</taxon>
    </lineage>
</organism>
<dbReference type="GO" id="GO:0071209">
    <property type="term" value="F:U7 snRNA binding"/>
    <property type="evidence" value="ECO:0007669"/>
    <property type="project" value="InterPro"/>
</dbReference>
<dbReference type="OrthoDB" id="10002367at2759"/>
<name>A0A9Q1C297_HOLLE</name>
<reference evidence="1" key="1">
    <citation type="submission" date="2021-10" db="EMBL/GenBank/DDBJ databases">
        <title>Tropical sea cucumber genome reveals ecological adaptation and Cuvierian tubules defense mechanism.</title>
        <authorList>
            <person name="Chen T."/>
        </authorList>
    </citation>
    <scope>NUCLEOTIDE SEQUENCE</scope>
    <source>
        <strain evidence="1">Nanhai2018</strain>
        <tissue evidence="1">Muscle</tissue>
    </source>
</reference>
<protein>
    <submittedName>
        <fullName evidence="1">U7 snRNA-associated Sm-like protein LSm11</fullName>
    </submittedName>
</protein>
<dbReference type="PANTHER" id="PTHR21415">
    <property type="entry name" value="U7 SNRNA-ASSOCIATED SM-LIKE PROTEIN LSM11"/>
    <property type="match status" value="1"/>
</dbReference>
<comment type="caution">
    <text evidence="1">The sequence shown here is derived from an EMBL/GenBank/DDBJ whole genome shotgun (WGS) entry which is preliminary data.</text>
</comment>
<dbReference type="EMBL" id="JAIZAY010000008">
    <property type="protein sequence ID" value="KAJ8037057.1"/>
    <property type="molecule type" value="Genomic_DNA"/>
</dbReference>
<gene>
    <name evidence="1" type="ORF">HOLleu_17780</name>
</gene>
<evidence type="ECO:0000313" key="2">
    <source>
        <dbReference type="Proteomes" id="UP001152320"/>
    </source>
</evidence>
<dbReference type="SUPFAM" id="SSF50182">
    <property type="entry name" value="Sm-like ribonucleoproteins"/>
    <property type="match status" value="1"/>
</dbReference>
<dbReference type="PANTHER" id="PTHR21415:SF1">
    <property type="entry name" value="U7 SNRNA-ASSOCIATED SM-LIKE PROTEIN LSM11"/>
    <property type="match status" value="1"/>
</dbReference>
<sequence length="367" mass="41564">MAAPWKSGAPSAESDYCEETDVFSANFDPLRAIYDENIRLPFPEAEPFTNISKFVDHLNRQTDTGQCSRLPVDEPKRSDLTAARGRDKNDSVQVQISTEEKRQTRRVKTVLNVMEDADGPLSLLAWSKENSKKVKVCTRTFKGLRGICIGYIEAFDKFLNLALVDVDEIYRKPPLGQTIYHQEILTFSKIMEHFETRKKLGVTKKPEKVEKKKRNRKERKLRLEEKLKAEGVFIENYHPPPVSGDPVTDVDREGNAVTEASSGKVLTNDAERIARLQRLTESMLSSSDETMMESTSDKTAIQMESCVIPGESLVAPEESGVMKGSTDQSSKKKGKDVIKHEDFLWRHVRQLFVRGDSIVLIAVDKNR</sequence>
<evidence type="ECO:0000313" key="1">
    <source>
        <dbReference type="EMBL" id="KAJ8037057.1"/>
    </source>
</evidence>
<dbReference type="InterPro" id="IPR010920">
    <property type="entry name" value="LSM_dom_sf"/>
</dbReference>
<dbReference type="Proteomes" id="UP001152320">
    <property type="component" value="Chromosome 8"/>
</dbReference>
<accession>A0A9Q1C297</accession>
<dbReference type="InterPro" id="IPR039267">
    <property type="entry name" value="Lsm11"/>
</dbReference>
<proteinExistence type="predicted"/>
<dbReference type="GO" id="GO:0006398">
    <property type="term" value="P:mRNA 3'-end processing by stem-loop binding and cleavage"/>
    <property type="evidence" value="ECO:0007669"/>
    <property type="project" value="TreeGrafter"/>
</dbReference>
<keyword evidence="2" id="KW-1185">Reference proteome</keyword>
<dbReference type="AlphaFoldDB" id="A0A9Q1C297"/>
<dbReference type="GO" id="GO:0005683">
    <property type="term" value="C:U7 snRNP"/>
    <property type="evidence" value="ECO:0007669"/>
    <property type="project" value="TreeGrafter"/>
</dbReference>